<dbReference type="InterPro" id="IPR008405">
    <property type="entry name" value="ApoL"/>
</dbReference>
<dbReference type="Pfam" id="PF05461">
    <property type="entry name" value="ApoL"/>
    <property type="match status" value="1"/>
</dbReference>
<keyword evidence="3" id="KW-1185">Reference proteome</keyword>
<proteinExistence type="inferred from homology"/>
<accession>A0ABQ0FJU9</accession>
<protein>
    <submittedName>
        <fullName evidence="2">Apol9a protein</fullName>
    </submittedName>
</protein>
<name>A0ABQ0FJU9_APOSI</name>
<evidence type="ECO:0000313" key="3">
    <source>
        <dbReference type="Proteomes" id="UP001623349"/>
    </source>
</evidence>
<organism evidence="2 3">
    <name type="scientific">Apodemus speciosus</name>
    <name type="common">Large Japanese field mouse</name>
    <dbReference type="NCBI Taxonomy" id="105296"/>
    <lineage>
        <taxon>Eukaryota</taxon>
        <taxon>Metazoa</taxon>
        <taxon>Chordata</taxon>
        <taxon>Craniata</taxon>
        <taxon>Vertebrata</taxon>
        <taxon>Euteleostomi</taxon>
        <taxon>Mammalia</taxon>
        <taxon>Eutheria</taxon>
        <taxon>Euarchontoglires</taxon>
        <taxon>Glires</taxon>
        <taxon>Rodentia</taxon>
        <taxon>Myomorpha</taxon>
        <taxon>Muroidea</taxon>
        <taxon>Muridae</taxon>
        <taxon>Murinae</taxon>
        <taxon>Apodemus</taxon>
    </lineage>
</organism>
<comment type="caution">
    <text evidence="2">The sequence shown here is derived from an EMBL/GenBank/DDBJ whole genome shotgun (WGS) entry which is preliminary data.</text>
</comment>
<sequence>MSRHTILGTTGYLQSMASSGYLNRLLAEDGAWEAFVSMAKDRAAALHKALRDLTALSAIADRDRRQKSLKGREKFLKAFPRLKAEVLGHVSQLYILADQAEELHRGCTISNVVAGSFSAASDILGLLSLFLAPVTAEGSLMLSATGLGLGVAATVTNVATSVMEETGVLDKVEAGHHASTGMHVLEEAGTSVARIASKVPQATRDIARDLEALEQHMNALRLVRANPQLEEDARILTTTGSIPAQRAKQVRTSLKGTPLAMSDEARICSATTTGAALLRDVGSLMKESKRLYEGAVSESAEALRKLARELEERLEELIEFYKTI</sequence>
<dbReference type="PANTHER" id="PTHR14096:SF29">
    <property type="entry name" value="APOL9A PROTEIN-RELATED"/>
    <property type="match status" value="1"/>
</dbReference>
<dbReference type="PANTHER" id="PTHR14096">
    <property type="entry name" value="APOLIPOPROTEIN L"/>
    <property type="match status" value="1"/>
</dbReference>
<comment type="similarity">
    <text evidence="1">Belongs to the apolipoprotein L family.</text>
</comment>
<reference evidence="2 3" key="1">
    <citation type="submission" date="2024-08" db="EMBL/GenBank/DDBJ databases">
        <title>The draft genome of Apodemus speciosus.</title>
        <authorList>
            <person name="Nabeshima K."/>
            <person name="Suzuki S."/>
            <person name="Onuma M."/>
        </authorList>
    </citation>
    <scope>NUCLEOTIDE SEQUENCE [LARGE SCALE GENOMIC DNA]</scope>
    <source>
        <strain evidence="2">IB14-021</strain>
    </source>
</reference>
<evidence type="ECO:0000256" key="1">
    <source>
        <dbReference type="ARBA" id="ARBA00010090"/>
    </source>
</evidence>
<evidence type="ECO:0000313" key="2">
    <source>
        <dbReference type="EMBL" id="GAB1299535.1"/>
    </source>
</evidence>
<dbReference type="EMBL" id="BAAFST010000015">
    <property type="protein sequence ID" value="GAB1299535.1"/>
    <property type="molecule type" value="Genomic_DNA"/>
</dbReference>
<dbReference type="Proteomes" id="UP001623349">
    <property type="component" value="Unassembled WGS sequence"/>
</dbReference>
<gene>
    <name evidence="2" type="ORF">APTSU1_001477100</name>
</gene>